<dbReference type="InterPro" id="IPR052184">
    <property type="entry name" value="SDR_enzymes"/>
</dbReference>
<dbReference type="Proteomes" id="UP000799291">
    <property type="component" value="Unassembled WGS sequence"/>
</dbReference>
<keyword evidence="2" id="KW-1185">Reference proteome</keyword>
<name>A0A6G1IVP6_9PLEO</name>
<reference evidence="1" key="1">
    <citation type="journal article" date="2020" name="Stud. Mycol.">
        <title>101 Dothideomycetes genomes: a test case for predicting lifestyles and emergence of pathogens.</title>
        <authorList>
            <person name="Haridas S."/>
            <person name="Albert R."/>
            <person name="Binder M."/>
            <person name="Bloem J."/>
            <person name="Labutti K."/>
            <person name="Salamov A."/>
            <person name="Andreopoulos B."/>
            <person name="Baker S."/>
            <person name="Barry K."/>
            <person name="Bills G."/>
            <person name="Bluhm B."/>
            <person name="Cannon C."/>
            <person name="Castanera R."/>
            <person name="Culley D."/>
            <person name="Daum C."/>
            <person name="Ezra D."/>
            <person name="Gonzalez J."/>
            <person name="Henrissat B."/>
            <person name="Kuo A."/>
            <person name="Liang C."/>
            <person name="Lipzen A."/>
            <person name="Lutzoni F."/>
            <person name="Magnuson J."/>
            <person name="Mondo S."/>
            <person name="Nolan M."/>
            <person name="Ohm R."/>
            <person name="Pangilinan J."/>
            <person name="Park H.-J."/>
            <person name="Ramirez L."/>
            <person name="Alfaro M."/>
            <person name="Sun H."/>
            <person name="Tritt A."/>
            <person name="Yoshinaga Y."/>
            <person name="Zwiers L.-H."/>
            <person name="Turgeon B."/>
            <person name="Goodwin S."/>
            <person name="Spatafora J."/>
            <person name="Crous P."/>
            <person name="Grigoriev I."/>
        </authorList>
    </citation>
    <scope>NUCLEOTIDE SEQUENCE</scope>
    <source>
        <strain evidence="1">CBS 122367</strain>
    </source>
</reference>
<dbReference type="Gene3D" id="3.40.50.720">
    <property type="entry name" value="NAD(P)-binding Rossmann-like Domain"/>
    <property type="match status" value="1"/>
</dbReference>
<dbReference type="InterPro" id="IPR002347">
    <property type="entry name" value="SDR_fam"/>
</dbReference>
<accession>A0A6G1IVP6</accession>
<dbReference type="OrthoDB" id="7289984at2759"/>
<proteinExistence type="predicted"/>
<dbReference type="PRINTS" id="PR00081">
    <property type="entry name" value="GDHRDH"/>
</dbReference>
<dbReference type="PANTHER" id="PTHR45458:SF3">
    <property type="entry name" value="CHAIN DEHYDROGENASE (ATSC), PUTATIVE-RELATED"/>
    <property type="match status" value="1"/>
</dbReference>
<dbReference type="InterPro" id="IPR036291">
    <property type="entry name" value="NAD(P)-bd_dom_sf"/>
</dbReference>
<organism evidence="1 2">
    <name type="scientific">Lentithecium fluviatile CBS 122367</name>
    <dbReference type="NCBI Taxonomy" id="1168545"/>
    <lineage>
        <taxon>Eukaryota</taxon>
        <taxon>Fungi</taxon>
        <taxon>Dikarya</taxon>
        <taxon>Ascomycota</taxon>
        <taxon>Pezizomycotina</taxon>
        <taxon>Dothideomycetes</taxon>
        <taxon>Pleosporomycetidae</taxon>
        <taxon>Pleosporales</taxon>
        <taxon>Massarineae</taxon>
        <taxon>Lentitheciaceae</taxon>
        <taxon>Lentithecium</taxon>
    </lineage>
</organism>
<evidence type="ECO:0000313" key="1">
    <source>
        <dbReference type="EMBL" id="KAF2682326.1"/>
    </source>
</evidence>
<dbReference type="AlphaFoldDB" id="A0A6G1IVP6"/>
<evidence type="ECO:0000313" key="2">
    <source>
        <dbReference type="Proteomes" id="UP000799291"/>
    </source>
</evidence>
<dbReference type="EMBL" id="MU005587">
    <property type="protein sequence ID" value="KAF2682326.1"/>
    <property type="molecule type" value="Genomic_DNA"/>
</dbReference>
<dbReference type="GO" id="GO:0016616">
    <property type="term" value="F:oxidoreductase activity, acting on the CH-OH group of donors, NAD or NADP as acceptor"/>
    <property type="evidence" value="ECO:0007669"/>
    <property type="project" value="TreeGrafter"/>
</dbReference>
<sequence>MPSYVVTGVSRGIGWAFLKQLSSDSTNTVIGIVRNKPATDKRVAEELTERSNITILQADMTDYDAIKKAAQDSAKITGGSIDYIIANAALVSQWDAYDGIGTLGAHPEELTEQFHGLMDTNVLGTVHLYNLFMPQILKGKTRKVIVISSGMADTDLVNDYEIELAPLYATSKAAVNMITAKYNAQYKKDGVLFLSICPGMVEVGHFSHISTAKPEEQAALLGMIEKFKRYEPTFEGPITPEESVKAVLSVIESASVEKGYGGAYLSHFGTKRWI</sequence>
<dbReference type="SUPFAM" id="SSF51735">
    <property type="entry name" value="NAD(P)-binding Rossmann-fold domains"/>
    <property type="match status" value="1"/>
</dbReference>
<gene>
    <name evidence="1" type="ORF">K458DRAFT_432837</name>
</gene>
<dbReference type="PANTHER" id="PTHR45458">
    <property type="entry name" value="SHORT-CHAIN DEHYDROGENASE/REDUCTASE SDR"/>
    <property type="match status" value="1"/>
</dbReference>
<protein>
    <submittedName>
        <fullName evidence="1">NAD(P)-binding protein</fullName>
    </submittedName>
</protein>
<dbReference type="Pfam" id="PF00106">
    <property type="entry name" value="adh_short"/>
    <property type="match status" value="1"/>
</dbReference>